<protein>
    <submittedName>
        <fullName evidence="1">Uncharacterized protein</fullName>
    </submittedName>
</protein>
<name>A0ACC2V143_9TREE</name>
<reference evidence="1" key="1">
    <citation type="submission" date="2023-04" db="EMBL/GenBank/DDBJ databases">
        <title>Draft Genome sequencing of Naganishia species isolated from polar environments using Oxford Nanopore Technology.</title>
        <authorList>
            <person name="Leo P."/>
            <person name="Venkateswaran K."/>
        </authorList>
    </citation>
    <scope>NUCLEOTIDE SEQUENCE</scope>
    <source>
        <strain evidence="1">MNA-CCFEE 5423</strain>
    </source>
</reference>
<dbReference type="Proteomes" id="UP001227268">
    <property type="component" value="Unassembled WGS sequence"/>
</dbReference>
<sequence length="467" mass="53236">MFKLLSIRSFLPVLFPRTGGLTARSFSHTTVLASQRKKVLEDFRKQQGLAHYAAQTVLIKPLLEGLKTLQAERHVTNNNESQSHFFSCSSRAQADYRPDTLPESESALYRYVIEPSQFGHTILSSSAARYSDGYRDIIQICYPGQTELTVREIEKVVTEENSVVWRAIRDLVIDGQIPEILDLENDPRKAAAVQFARVHGIGRKRANELATLDYKTLDDLRKAPAKTLSRSSTDMEKLIPREEINIFSSIVRETLHKADPEIQFELMGMYRRGERISLDLDIVVWHESCVVMEDSREAEDVMRKVKDAFIKAGLMGSKGIFMDGMFPLPSFATKDGHVKLTLCFVFGEAGDKKLLFLTRVPPSHSHLVPSEDDKPATVRMMEVRVCHTESLPYFLLANTGDDMLMRIFREVAKERISSKMVINEYGMGDKKKDLPFGIPYLEPTQRSFKHYEKIFFEHPTAKHMLGL</sequence>
<organism evidence="1 2">
    <name type="scientific">Naganishia friedmannii</name>
    <dbReference type="NCBI Taxonomy" id="89922"/>
    <lineage>
        <taxon>Eukaryota</taxon>
        <taxon>Fungi</taxon>
        <taxon>Dikarya</taxon>
        <taxon>Basidiomycota</taxon>
        <taxon>Agaricomycotina</taxon>
        <taxon>Tremellomycetes</taxon>
        <taxon>Filobasidiales</taxon>
        <taxon>Filobasidiaceae</taxon>
        <taxon>Naganishia</taxon>
    </lineage>
</organism>
<evidence type="ECO:0000313" key="2">
    <source>
        <dbReference type="Proteomes" id="UP001227268"/>
    </source>
</evidence>
<accession>A0ACC2V143</accession>
<dbReference type="EMBL" id="JASBWT010000038">
    <property type="protein sequence ID" value="KAJ9092426.1"/>
    <property type="molecule type" value="Genomic_DNA"/>
</dbReference>
<comment type="caution">
    <text evidence="1">The sequence shown here is derived from an EMBL/GenBank/DDBJ whole genome shotgun (WGS) entry which is preliminary data.</text>
</comment>
<evidence type="ECO:0000313" key="1">
    <source>
        <dbReference type="EMBL" id="KAJ9092426.1"/>
    </source>
</evidence>
<gene>
    <name evidence="1" type="ORF">QFC21_006808</name>
</gene>
<proteinExistence type="predicted"/>
<keyword evidence="2" id="KW-1185">Reference proteome</keyword>